<organism evidence="3 4">
    <name type="scientific">Podarcis lilfordi</name>
    <name type="common">Lilford's wall lizard</name>
    <dbReference type="NCBI Taxonomy" id="74358"/>
    <lineage>
        <taxon>Eukaryota</taxon>
        <taxon>Metazoa</taxon>
        <taxon>Chordata</taxon>
        <taxon>Craniata</taxon>
        <taxon>Vertebrata</taxon>
        <taxon>Euteleostomi</taxon>
        <taxon>Lepidosauria</taxon>
        <taxon>Squamata</taxon>
        <taxon>Bifurcata</taxon>
        <taxon>Unidentata</taxon>
        <taxon>Episquamata</taxon>
        <taxon>Laterata</taxon>
        <taxon>Lacertibaenia</taxon>
        <taxon>Lacertidae</taxon>
        <taxon>Podarcis</taxon>
    </lineage>
</organism>
<keyword evidence="4" id="KW-1185">Reference proteome</keyword>
<evidence type="ECO:0000313" key="3">
    <source>
        <dbReference type="EMBL" id="CAI5783940.1"/>
    </source>
</evidence>
<gene>
    <name evidence="3" type="ORF">PODLI_1B032755</name>
</gene>
<dbReference type="SMART" id="SM00100">
    <property type="entry name" value="cNMP"/>
    <property type="match status" value="1"/>
</dbReference>
<dbReference type="InterPro" id="IPR018490">
    <property type="entry name" value="cNMP-bd_dom_sf"/>
</dbReference>
<evidence type="ECO:0000259" key="2">
    <source>
        <dbReference type="PROSITE" id="PS50042"/>
    </source>
</evidence>
<dbReference type="AlphaFoldDB" id="A0AA35PFE6"/>
<proteinExistence type="predicted"/>
<dbReference type="Gene3D" id="2.60.120.10">
    <property type="entry name" value="Jelly Rolls"/>
    <property type="match status" value="1"/>
</dbReference>
<dbReference type="PANTHER" id="PTHR23011">
    <property type="entry name" value="CYCLIC NUCLEOTIDE-BINDING DOMAIN CONTAINING PROTEIN"/>
    <property type="match status" value="1"/>
</dbReference>
<dbReference type="InterPro" id="IPR014710">
    <property type="entry name" value="RmlC-like_jellyroll"/>
</dbReference>
<dbReference type="Pfam" id="PF00027">
    <property type="entry name" value="cNMP_binding"/>
    <property type="match status" value="1"/>
</dbReference>
<name>A0AA35PFE6_9SAUR</name>
<dbReference type="PANTHER" id="PTHR23011:SF41">
    <property type="entry name" value="CYCLIC NUCLEOTIDE-BINDING DOMAIN-CONTAINING PROTEIN"/>
    <property type="match status" value="1"/>
</dbReference>
<reference evidence="3" key="1">
    <citation type="submission" date="2022-12" db="EMBL/GenBank/DDBJ databases">
        <authorList>
            <person name="Alioto T."/>
            <person name="Alioto T."/>
            <person name="Gomez Garrido J."/>
        </authorList>
    </citation>
    <scope>NUCLEOTIDE SEQUENCE</scope>
</reference>
<protein>
    <recommendedName>
        <fullName evidence="2">Cyclic nucleotide-binding domain-containing protein</fullName>
    </recommendedName>
</protein>
<dbReference type="SUPFAM" id="SSF51206">
    <property type="entry name" value="cAMP-binding domain-like"/>
    <property type="match status" value="2"/>
</dbReference>
<feature type="region of interest" description="Disordered" evidence="1">
    <location>
        <begin position="1"/>
        <end position="33"/>
    </location>
</feature>
<evidence type="ECO:0000313" key="4">
    <source>
        <dbReference type="Proteomes" id="UP001178461"/>
    </source>
</evidence>
<dbReference type="EMBL" id="OX395134">
    <property type="protein sequence ID" value="CAI5783940.1"/>
    <property type="molecule type" value="Genomic_DNA"/>
</dbReference>
<accession>A0AA35PFE6</accession>
<feature type="domain" description="Cyclic nucleotide-binding" evidence="2">
    <location>
        <begin position="130"/>
        <end position="228"/>
    </location>
</feature>
<dbReference type="PROSITE" id="PS50042">
    <property type="entry name" value="CNMP_BINDING_3"/>
    <property type="match status" value="1"/>
</dbReference>
<dbReference type="Proteomes" id="UP001178461">
    <property type="component" value="Chromosome 9"/>
</dbReference>
<dbReference type="CDD" id="cd00038">
    <property type="entry name" value="CAP_ED"/>
    <property type="match status" value="1"/>
</dbReference>
<sequence>MAASQREANPLSPDEDRSPAPASFALPRQGEAPGRRRFRRAAAAAAHLCGLLLNRKRYIERSQAVQWATFYLERQMNFKSDFLFNVSDYSKKQFPKKGFEKLKRLLHICPNQRRQEDILKIQACLKTNRAFQCLPSETQLQLCQAFIYQEYEAGTIIIRQGHVATECYLVLSGKLKIIIDDATILTPETLYEIEEGNFIGETCLLTNTRRPASVICKSDSELAVIDKEQKRCKRSDAKSVAEEWRRRMLLEFCILGLSSDHPCFKYFKCILANLRCEQHRTTCLFLRNLPLFSTWPPGKIDHLVHCCLWKFYRAGTTVVADTLNSYFLVIVKSGRCTEAAKLDPETISTWDGDCSNLLNQILLKVIQKRR</sequence>
<evidence type="ECO:0000256" key="1">
    <source>
        <dbReference type="SAM" id="MobiDB-lite"/>
    </source>
</evidence>
<dbReference type="InterPro" id="IPR000595">
    <property type="entry name" value="cNMP-bd_dom"/>
</dbReference>